<dbReference type="Pfam" id="PF01582">
    <property type="entry name" value="TIR"/>
    <property type="match status" value="1"/>
</dbReference>
<evidence type="ECO:0000256" key="12">
    <source>
        <dbReference type="ARBA" id="ARBA00023180"/>
    </source>
</evidence>
<dbReference type="GO" id="GO:0005886">
    <property type="term" value="C:plasma membrane"/>
    <property type="evidence" value="ECO:0007669"/>
    <property type="project" value="TreeGrafter"/>
</dbReference>
<dbReference type="InterPro" id="IPR001611">
    <property type="entry name" value="Leu-rich_rpt"/>
</dbReference>
<dbReference type="PANTHER" id="PTHR24365">
    <property type="entry name" value="TOLL-LIKE RECEPTOR"/>
    <property type="match status" value="1"/>
</dbReference>
<dbReference type="SUPFAM" id="SSF52200">
    <property type="entry name" value="Toll/Interleukin receptor TIR domain"/>
    <property type="match status" value="1"/>
</dbReference>
<dbReference type="EMBL" id="OW240913">
    <property type="protein sequence ID" value="CAH2253955.1"/>
    <property type="molecule type" value="Genomic_DNA"/>
</dbReference>
<feature type="domain" description="TIR" evidence="16">
    <location>
        <begin position="699"/>
        <end position="844"/>
    </location>
</feature>
<feature type="transmembrane region" description="Helical" evidence="14">
    <location>
        <begin position="648"/>
        <end position="671"/>
    </location>
</feature>
<evidence type="ECO:0000256" key="5">
    <source>
        <dbReference type="ARBA" id="ARBA00022692"/>
    </source>
</evidence>
<dbReference type="PANTHER" id="PTHR24365:SF525">
    <property type="entry name" value="TOLL-LIKE RECEPTOR 5"/>
    <property type="match status" value="1"/>
</dbReference>
<evidence type="ECO:0000256" key="11">
    <source>
        <dbReference type="ARBA" id="ARBA00023170"/>
    </source>
</evidence>
<evidence type="ECO:0000256" key="15">
    <source>
        <dbReference type="SAM" id="SignalP"/>
    </source>
</evidence>
<keyword evidence="4" id="KW-0433">Leucine-rich repeat</keyword>
<comment type="subcellular location">
    <subcellularLocation>
        <location evidence="1">Membrane</location>
        <topology evidence="1">Single-pass type I membrane protein</topology>
    </subcellularLocation>
</comment>
<evidence type="ECO:0000259" key="16">
    <source>
        <dbReference type="PROSITE" id="PS50104"/>
    </source>
</evidence>
<dbReference type="InterPro" id="IPR032675">
    <property type="entry name" value="LRR_dom_sf"/>
</dbReference>
<keyword evidence="5 14" id="KW-0812">Transmembrane</keyword>
<dbReference type="Gene3D" id="3.80.10.10">
    <property type="entry name" value="Ribonuclease Inhibitor"/>
    <property type="match status" value="1"/>
</dbReference>
<keyword evidence="7" id="KW-0677">Repeat</keyword>
<dbReference type="Pfam" id="PF13855">
    <property type="entry name" value="LRR_8"/>
    <property type="match status" value="3"/>
</dbReference>
<dbReference type="FunFam" id="3.80.10.10:FF:000306">
    <property type="entry name" value="Toll-like receptor 5"/>
    <property type="match status" value="1"/>
</dbReference>
<dbReference type="SMART" id="SM00255">
    <property type="entry name" value="TIR"/>
    <property type="match status" value="1"/>
</dbReference>
<evidence type="ECO:0000256" key="14">
    <source>
        <dbReference type="SAM" id="Phobius"/>
    </source>
</evidence>
<evidence type="ECO:0000256" key="8">
    <source>
        <dbReference type="ARBA" id="ARBA00022859"/>
    </source>
</evidence>
<dbReference type="PROSITE" id="PS51450">
    <property type="entry name" value="LRR"/>
    <property type="match status" value="3"/>
</dbReference>
<comment type="similarity">
    <text evidence="2">Belongs to the Toll-like receptor family.</text>
</comment>
<dbReference type="PROSITE" id="PS50104">
    <property type="entry name" value="TIR"/>
    <property type="match status" value="1"/>
</dbReference>
<evidence type="ECO:0000256" key="4">
    <source>
        <dbReference type="ARBA" id="ARBA00022614"/>
    </source>
</evidence>
<dbReference type="GO" id="GO:0004888">
    <property type="term" value="F:transmembrane signaling receptor activity"/>
    <property type="evidence" value="ECO:0007669"/>
    <property type="project" value="InterPro"/>
</dbReference>
<dbReference type="PIRSF" id="PIRSF037595">
    <property type="entry name" value="Toll-like_receptor"/>
    <property type="match status" value="1"/>
</dbReference>
<keyword evidence="8" id="KW-0391">Immunity</keyword>
<dbReference type="SMART" id="SM00365">
    <property type="entry name" value="LRR_SD22"/>
    <property type="match status" value="4"/>
</dbReference>
<evidence type="ECO:0000256" key="7">
    <source>
        <dbReference type="ARBA" id="ARBA00022737"/>
    </source>
</evidence>
<dbReference type="SUPFAM" id="SSF52058">
    <property type="entry name" value="L domain-like"/>
    <property type="match status" value="2"/>
</dbReference>
<dbReference type="InterPro" id="IPR017241">
    <property type="entry name" value="Toll-like_receptor"/>
</dbReference>
<dbReference type="Proteomes" id="UP001295444">
    <property type="component" value="Chromosome 02"/>
</dbReference>
<accession>A0AAD1RGT7</accession>
<keyword evidence="6 15" id="KW-0732">Signal</keyword>
<dbReference type="GO" id="GO:0006954">
    <property type="term" value="P:inflammatory response"/>
    <property type="evidence" value="ECO:0007669"/>
    <property type="project" value="UniProtKB-KW"/>
</dbReference>
<feature type="signal peptide" evidence="15">
    <location>
        <begin position="1"/>
        <end position="20"/>
    </location>
</feature>
<keyword evidence="18" id="KW-1185">Reference proteome</keyword>
<keyword evidence="10 14" id="KW-0472">Membrane</keyword>
<evidence type="ECO:0000256" key="2">
    <source>
        <dbReference type="ARBA" id="ARBA00009634"/>
    </source>
</evidence>
<feature type="chain" id="PRO_5041970313" evidence="15">
    <location>
        <begin position="21"/>
        <end position="872"/>
    </location>
</feature>
<dbReference type="PRINTS" id="PR00019">
    <property type="entry name" value="LEURICHRPT"/>
</dbReference>
<dbReference type="GO" id="GO:0045087">
    <property type="term" value="P:innate immune response"/>
    <property type="evidence" value="ECO:0007669"/>
    <property type="project" value="UniProtKB-KW"/>
</dbReference>
<name>A0AAD1RGT7_PELCU</name>
<protein>
    <submittedName>
        <fullName evidence="17">Toll-like receptor 5</fullName>
    </submittedName>
</protein>
<dbReference type="AlphaFoldDB" id="A0AAD1RGT7"/>
<evidence type="ECO:0000256" key="9">
    <source>
        <dbReference type="ARBA" id="ARBA00022989"/>
    </source>
</evidence>
<sequence>MNIRWIRIYHLVYIFGESLSLYMDIPQCQVNNRYGIFRGCNLTGIPLVQTDIGILDLGSNYILEINASSFPFLEKLFKLQIDSQKNEKLTIRNHSFRNLPGLIELDLSYNRMLILDSEAFAGLSYLQNLLLYYNNLTGSILENDYFKDLKSLEYLDLSSNAISYLKPNPLFYYLHNFHLLTLKYNHISRICEGDLHSFERKMFTVMDLSNNRLHESGPDVWKSCGKPFRNIQFDTLLLGSNGLNVDSLQSITSALNGTKIMHLKLAHHIMGASFGFHNLKDPDNTTFTALVNSDLQILDISDGSIFSLNPYTFANLSQLLLLNLAENKINRINMYAFHGLNSLLHLNLSNNLLGELYEYTFDGLPNVIHIYLQQNHIGAIRDAAFKQLTKLELLDLQDNAIKQIRFCEQINYVQVMYIGRNRLKAVGQTYVNTTYFDATQNNLENLGELYWLSNIPQIKGIILNQNRLSYCYPFFNISKTNSLIYLDLSENMIQLIWEKGQCLDVFHHLSRLKVLILYGNHFAFIPDGIFNGLSSLKNLNLSHNSLTYISNGIFPLSLEKLDLSNNQLLSPSPELFTSIQSLDITKNNFICDCTLVSFIMWLNETNTTLLGSPNDIYCMFPTNFLYQPLHKLNVDGCDEDLVLLPLRFSLFVFTTLIIAISVTSTIVYNHFRGTCFGLFRRITTSVLGGPKSEGSLEMHQYDAYLCYSKKDFQWVQNSFLENLDSHYCERNRFHLCFEERDFVPGEDHIMNIRQAIWNSRKTICIVSKHFLKDGWCIEAFNCAQSRYFTELKDVLIMVVVGTLSSFQLKRYEPIRAFVQRSQYMKWPEDSQDVDWFLGRLSYKILKEQNVKKQAKVTKIASTLELRAVATVS</sequence>
<evidence type="ECO:0000256" key="3">
    <source>
        <dbReference type="ARBA" id="ARBA00022588"/>
    </source>
</evidence>
<organism evidence="17 18">
    <name type="scientific">Pelobates cultripes</name>
    <name type="common">Western spadefoot toad</name>
    <dbReference type="NCBI Taxonomy" id="61616"/>
    <lineage>
        <taxon>Eukaryota</taxon>
        <taxon>Metazoa</taxon>
        <taxon>Chordata</taxon>
        <taxon>Craniata</taxon>
        <taxon>Vertebrata</taxon>
        <taxon>Euteleostomi</taxon>
        <taxon>Amphibia</taxon>
        <taxon>Batrachia</taxon>
        <taxon>Anura</taxon>
        <taxon>Pelobatoidea</taxon>
        <taxon>Pelobatidae</taxon>
        <taxon>Pelobates</taxon>
    </lineage>
</organism>
<dbReference type="SMART" id="SM00082">
    <property type="entry name" value="LRRCT"/>
    <property type="match status" value="1"/>
</dbReference>
<evidence type="ECO:0000256" key="1">
    <source>
        <dbReference type="ARBA" id="ARBA00004479"/>
    </source>
</evidence>
<evidence type="ECO:0000313" key="17">
    <source>
        <dbReference type="EMBL" id="CAH2253955.1"/>
    </source>
</evidence>
<dbReference type="FunFam" id="3.80.10.10:FF:000592">
    <property type="entry name" value="Toll-like receptor 5"/>
    <property type="match status" value="1"/>
</dbReference>
<proteinExistence type="inferred from homology"/>
<dbReference type="SMART" id="SM00369">
    <property type="entry name" value="LRR_TYP"/>
    <property type="match status" value="10"/>
</dbReference>
<dbReference type="InterPro" id="IPR000157">
    <property type="entry name" value="TIR_dom"/>
</dbReference>
<evidence type="ECO:0000256" key="6">
    <source>
        <dbReference type="ARBA" id="ARBA00022729"/>
    </source>
</evidence>
<keyword evidence="9 14" id="KW-1133">Transmembrane helix</keyword>
<keyword evidence="3" id="KW-0399">Innate immunity</keyword>
<gene>
    <name evidence="17" type="ORF">PECUL_23A039277</name>
</gene>
<dbReference type="InterPro" id="IPR000483">
    <property type="entry name" value="Cys-rich_flank_reg_C"/>
</dbReference>
<evidence type="ECO:0000313" key="18">
    <source>
        <dbReference type="Proteomes" id="UP001295444"/>
    </source>
</evidence>
<dbReference type="Gene3D" id="3.40.50.10140">
    <property type="entry name" value="Toll/interleukin-1 receptor homology (TIR) domain"/>
    <property type="match status" value="1"/>
</dbReference>
<reference evidence="17" key="1">
    <citation type="submission" date="2022-03" db="EMBL/GenBank/DDBJ databases">
        <authorList>
            <person name="Alioto T."/>
            <person name="Alioto T."/>
            <person name="Gomez Garrido J."/>
        </authorList>
    </citation>
    <scope>NUCLEOTIDE SEQUENCE</scope>
</reference>
<evidence type="ECO:0000256" key="13">
    <source>
        <dbReference type="ARBA" id="ARBA00023198"/>
    </source>
</evidence>
<dbReference type="InterPro" id="IPR003591">
    <property type="entry name" value="Leu-rich_rpt_typical-subtyp"/>
</dbReference>
<dbReference type="GO" id="GO:0002224">
    <property type="term" value="P:toll-like receptor signaling pathway"/>
    <property type="evidence" value="ECO:0007669"/>
    <property type="project" value="InterPro"/>
</dbReference>
<keyword evidence="12" id="KW-0325">Glycoprotein</keyword>
<dbReference type="InterPro" id="IPR035897">
    <property type="entry name" value="Toll_tir_struct_dom_sf"/>
</dbReference>
<dbReference type="FunFam" id="3.40.50.10140:FF:000001">
    <property type="entry name" value="Toll-like receptor 2"/>
    <property type="match status" value="1"/>
</dbReference>
<keyword evidence="11 17" id="KW-0675">Receptor</keyword>
<evidence type="ECO:0000256" key="10">
    <source>
        <dbReference type="ARBA" id="ARBA00023136"/>
    </source>
</evidence>
<keyword evidence="13" id="KW-0395">Inflammatory response</keyword>